<gene>
    <name evidence="1" type="ORF">HDC10384</name>
</gene>
<organism evidence="1">
    <name type="scientific">Drosophila melanogaster</name>
    <name type="common">Fruit fly</name>
    <dbReference type="NCBI Taxonomy" id="7227"/>
    <lineage>
        <taxon>Eukaryota</taxon>
        <taxon>Metazoa</taxon>
        <taxon>Ecdysozoa</taxon>
        <taxon>Arthropoda</taxon>
        <taxon>Hexapoda</taxon>
        <taxon>Insecta</taxon>
        <taxon>Pterygota</taxon>
        <taxon>Neoptera</taxon>
        <taxon>Endopterygota</taxon>
        <taxon>Diptera</taxon>
        <taxon>Brachycera</taxon>
        <taxon>Muscomorpha</taxon>
        <taxon>Ephydroidea</taxon>
        <taxon>Drosophilidae</taxon>
        <taxon>Drosophila</taxon>
        <taxon>Sophophora</taxon>
    </lineage>
</organism>
<protein>
    <submittedName>
        <fullName evidence="1">HDC10384</fullName>
    </submittedName>
</protein>
<dbReference type="AlphaFoldDB" id="Q6IL47"/>
<accession>Q6IL47</accession>
<proteinExistence type="predicted"/>
<dbReference type="EMBL" id="BK002169">
    <property type="protein sequence ID" value="DAA03014.1"/>
    <property type="molecule type" value="Genomic_DNA"/>
</dbReference>
<evidence type="ECO:0000313" key="1">
    <source>
        <dbReference type="EMBL" id="DAA03014.1"/>
    </source>
</evidence>
<sequence length="132" mass="15220">MADSIDVKRSVGRRFEDYAQSYEVAVEALYSRCSVLQLSSVGSDVAALTTQCLSLPRRPLSRHRHRHHPHHHHHHHHHHHRHHLPLGHRISWRCCLLLAACYLLHAAEDETRRHNFDAAKIKAADCLHNSGL</sequence>
<name>Q6IL47_DROME</name>
<reference evidence="1" key="1">
    <citation type="journal article" date="2003" name="Genome Biol.">
        <title>An integrated gene annotation and transcriptional profiling approach towards the full gene content of the Drosophila genome.</title>
        <authorList>
            <person name="Hild M."/>
            <person name="Beckmann B."/>
            <person name="Haas S.A."/>
            <person name="Koch B."/>
            <person name="Solovyev V."/>
            <person name="Busold C."/>
            <person name="Fellenberg K."/>
            <person name="Boutros M."/>
            <person name="Vingron M."/>
            <person name="Sauer F."/>
            <person name="Hoheisel J.D."/>
            <person name="Paro R."/>
        </authorList>
    </citation>
    <scope>NUCLEOTIDE SEQUENCE</scope>
</reference>